<accession>A0A0K0D476</accession>
<proteinExistence type="predicted"/>
<organism evidence="1 2">
    <name type="scientific">Angiostrongylus cantonensis</name>
    <name type="common">Rat lungworm</name>
    <dbReference type="NCBI Taxonomy" id="6313"/>
    <lineage>
        <taxon>Eukaryota</taxon>
        <taxon>Metazoa</taxon>
        <taxon>Ecdysozoa</taxon>
        <taxon>Nematoda</taxon>
        <taxon>Chromadorea</taxon>
        <taxon>Rhabditida</taxon>
        <taxon>Rhabditina</taxon>
        <taxon>Rhabditomorpha</taxon>
        <taxon>Strongyloidea</taxon>
        <taxon>Metastrongylidae</taxon>
        <taxon>Angiostrongylus</taxon>
    </lineage>
</organism>
<evidence type="ECO:0000313" key="1">
    <source>
        <dbReference type="Proteomes" id="UP000035642"/>
    </source>
</evidence>
<protein>
    <submittedName>
        <fullName evidence="2">Coat protein</fullName>
    </submittedName>
</protein>
<dbReference type="AlphaFoldDB" id="A0A0K0D476"/>
<reference evidence="2" key="2">
    <citation type="submission" date="2017-02" db="UniProtKB">
        <authorList>
            <consortium name="WormBaseParasite"/>
        </authorList>
    </citation>
    <scope>IDENTIFICATION</scope>
</reference>
<evidence type="ECO:0000313" key="2">
    <source>
        <dbReference type="WBParaSite" id="ACAC_0000487101-mRNA-1"/>
    </source>
</evidence>
<sequence>MSALQIRSAAESSPINATPQNGSGSTADIAIPSLPWPIVSPLMNIPYFDLAFYRLVNLDVAPSRDVNGFDLPLADVTTLRFFFNLGVQHSRSLPPTQLYQERLAHGGVVPTLSTSVSQTPQANFPTVHQLGGMNIVCRTLFLKMSLEIRNFKWSPDISQQNFNFL</sequence>
<keyword evidence="1" id="KW-1185">Reference proteome</keyword>
<dbReference type="Proteomes" id="UP000035642">
    <property type="component" value="Unassembled WGS sequence"/>
</dbReference>
<dbReference type="WBParaSite" id="ACAC_0000487101-mRNA-1">
    <property type="protein sequence ID" value="ACAC_0000487101-mRNA-1"/>
    <property type="gene ID" value="ACAC_0000487101"/>
</dbReference>
<name>A0A0K0D476_ANGCA</name>
<dbReference type="STRING" id="6313.A0A0K0D476"/>
<reference evidence="1" key="1">
    <citation type="submission" date="2012-09" db="EMBL/GenBank/DDBJ databases">
        <authorList>
            <person name="Martin A.A."/>
        </authorList>
    </citation>
    <scope>NUCLEOTIDE SEQUENCE</scope>
</reference>